<feature type="region of interest" description="Disordered" evidence="1">
    <location>
        <begin position="90"/>
        <end position="118"/>
    </location>
</feature>
<feature type="domain" description="Glycosyltransferase 2-like" evidence="2">
    <location>
        <begin position="37"/>
        <end position="86"/>
    </location>
</feature>
<protein>
    <submittedName>
        <fullName evidence="3">Glycosyl transferase family 2</fullName>
    </submittedName>
</protein>
<organism evidence="3 4">
    <name type="scientific">Butyrivibrio fibrisolvens</name>
    <dbReference type="NCBI Taxonomy" id="831"/>
    <lineage>
        <taxon>Bacteria</taxon>
        <taxon>Bacillati</taxon>
        <taxon>Bacillota</taxon>
        <taxon>Clostridia</taxon>
        <taxon>Lachnospirales</taxon>
        <taxon>Lachnospiraceae</taxon>
        <taxon>Butyrivibrio</taxon>
    </lineage>
</organism>
<dbReference type="CDD" id="cd00761">
    <property type="entry name" value="Glyco_tranf_GTA_type"/>
    <property type="match status" value="1"/>
</dbReference>
<evidence type="ECO:0000259" key="2">
    <source>
        <dbReference type="Pfam" id="PF00535"/>
    </source>
</evidence>
<proteinExistence type="predicted"/>
<dbReference type="Pfam" id="PF00535">
    <property type="entry name" value="Glycos_transf_2"/>
    <property type="match status" value="2"/>
</dbReference>
<sequence length="406" mass="45345">MVNANEVGNSATLNIENAISDENNVNSGNKPFTGLVSVIIPVFNAGDAIRACVESVVKQTYKDIQIILVDDGSTDSSGRICDELSEAINRQHSNHQSKRQSGDCNAKEHSNEYQISNSDEVLDDDQKISITVIHKDNKGVSAARNTGLKAAEGDWITFIDADDIVKDDYLEKLVSAVNAFKTPISSKDPAITEHRTYPLMMVTMTDRIAPDTDMSGYYYIEHGVLNEDSHVWGKLYNKEEVDACLGTDWFPVGLSIGEDMLMLLEMAAKMENKKIFRSIPAGSYVYTENEQGAMLKPYKPSYLDQITCWDRAEEVLEPCKGHISDYVYVRLAEVQIMAALLVAGKIAISPKEDNYSNEINIIKRAIKHALKRNGAFASLSSGYKIKTIIFRLSPKLYLNMYSRWKE</sequence>
<dbReference type="Gene3D" id="3.90.550.10">
    <property type="entry name" value="Spore Coat Polysaccharide Biosynthesis Protein SpsA, Chain A"/>
    <property type="match status" value="2"/>
</dbReference>
<keyword evidence="3" id="KW-0808">Transferase</keyword>
<dbReference type="EMBL" id="FOGJ01000007">
    <property type="protein sequence ID" value="SER55993.1"/>
    <property type="molecule type" value="Genomic_DNA"/>
</dbReference>
<dbReference type="RefSeq" id="WP_074755239.1">
    <property type="nucleotide sequence ID" value="NZ_FOGJ01000007.1"/>
</dbReference>
<dbReference type="OrthoDB" id="3189257at2"/>
<dbReference type="PANTHER" id="PTHR43685">
    <property type="entry name" value="GLYCOSYLTRANSFERASE"/>
    <property type="match status" value="1"/>
</dbReference>
<dbReference type="AlphaFoldDB" id="A0A1H9Q811"/>
<evidence type="ECO:0000256" key="1">
    <source>
        <dbReference type="SAM" id="MobiDB-lite"/>
    </source>
</evidence>
<dbReference type="Proteomes" id="UP000182584">
    <property type="component" value="Unassembled WGS sequence"/>
</dbReference>
<accession>A0A1H9Q811</accession>
<gene>
    <name evidence="3" type="ORF">SAMN04487884_10750</name>
</gene>
<dbReference type="InterPro" id="IPR050834">
    <property type="entry name" value="Glycosyltransf_2"/>
</dbReference>
<feature type="domain" description="Glycosyltransferase 2-like" evidence="2">
    <location>
        <begin position="118"/>
        <end position="179"/>
    </location>
</feature>
<reference evidence="3 4" key="1">
    <citation type="submission" date="2016-10" db="EMBL/GenBank/DDBJ databases">
        <authorList>
            <person name="de Groot N.N."/>
        </authorList>
    </citation>
    <scope>NUCLEOTIDE SEQUENCE [LARGE SCALE GENOMIC DNA]</scope>
    <source>
        <strain evidence="3 4">AR40</strain>
    </source>
</reference>
<dbReference type="InterPro" id="IPR001173">
    <property type="entry name" value="Glyco_trans_2-like"/>
</dbReference>
<dbReference type="InterPro" id="IPR029044">
    <property type="entry name" value="Nucleotide-diphossugar_trans"/>
</dbReference>
<evidence type="ECO:0000313" key="4">
    <source>
        <dbReference type="Proteomes" id="UP000182584"/>
    </source>
</evidence>
<dbReference type="GO" id="GO:0016740">
    <property type="term" value="F:transferase activity"/>
    <property type="evidence" value="ECO:0007669"/>
    <property type="project" value="UniProtKB-KW"/>
</dbReference>
<dbReference type="SUPFAM" id="SSF53448">
    <property type="entry name" value="Nucleotide-diphospho-sugar transferases"/>
    <property type="match status" value="1"/>
</dbReference>
<dbReference type="PANTHER" id="PTHR43685:SF2">
    <property type="entry name" value="GLYCOSYLTRANSFERASE 2-LIKE DOMAIN-CONTAINING PROTEIN"/>
    <property type="match status" value="1"/>
</dbReference>
<name>A0A1H9Q811_BUTFI</name>
<evidence type="ECO:0000313" key="3">
    <source>
        <dbReference type="EMBL" id="SER55993.1"/>
    </source>
</evidence>